<evidence type="ECO:0000313" key="5">
    <source>
        <dbReference type="Proteomes" id="UP000198589"/>
    </source>
</evidence>
<dbReference type="GO" id="GO:0008080">
    <property type="term" value="F:N-acetyltransferase activity"/>
    <property type="evidence" value="ECO:0007669"/>
    <property type="project" value="InterPro"/>
</dbReference>
<dbReference type="NCBIfam" id="TIGR01575">
    <property type="entry name" value="rimI"/>
    <property type="match status" value="1"/>
</dbReference>
<dbReference type="InterPro" id="IPR016181">
    <property type="entry name" value="Acyl_CoA_acyltransferase"/>
</dbReference>
<proteinExistence type="predicted"/>
<protein>
    <submittedName>
        <fullName evidence="4">Ribosomal-protein-alanine N-acetyltransferase</fullName>
    </submittedName>
</protein>
<keyword evidence="5" id="KW-1185">Reference proteome</keyword>
<evidence type="ECO:0000256" key="1">
    <source>
        <dbReference type="ARBA" id="ARBA00022679"/>
    </source>
</evidence>
<dbReference type="PROSITE" id="PS51186">
    <property type="entry name" value="GNAT"/>
    <property type="match status" value="1"/>
</dbReference>
<accession>A0A1I1W8B1</accession>
<name>A0A1I1W8B1_9ACTN</name>
<dbReference type="InterPro" id="IPR050832">
    <property type="entry name" value="Bact_Acetyltransf"/>
</dbReference>
<dbReference type="Proteomes" id="UP000198589">
    <property type="component" value="Unassembled WGS sequence"/>
</dbReference>
<sequence length="171" mass="18814">MTVTLRPMTLADLPAVMRLEEELFAPDTWTEAMYRDELSRGSTRFYVVAEFDVSGDEDEPVEGPPVMVGYGGLIAYDDEAHVATLGVTTALQGEGIGSLLLDALLAEADRRSPVVLLEVRADNEAAQHLYRRRGFVEIGRRRGYYQPSGADAVVMKRKRVRALSRVGGARG</sequence>
<dbReference type="AlphaFoldDB" id="A0A1I1W8B1"/>
<dbReference type="OrthoDB" id="529907at2"/>
<dbReference type="PANTHER" id="PTHR43877">
    <property type="entry name" value="AMINOALKYLPHOSPHONATE N-ACETYLTRANSFERASE-RELATED-RELATED"/>
    <property type="match status" value="1"/>
</dbReference>
<dbReference type="InterPro" id="IPR006464">
    <property type="entry name" value="AcTrfase_RimI/Ard1"/>
</dbReference>
<feature type="domain" description="N-acetyltransferase" evidence="3">
    <location>
        <begin position="3"/>
        <end position="160"/>
    </location>
</feature>
<dbReference type="Pfam" id="PF00583">
    <property type="entry name" value="Acetyltransf_1"/>
    <property type="match status" value="1"/>
</dbReference>
<reference evidence="5" key="1">
    <citation type="submission" date="2016-10" db="EMBL/GenBank/DDBJ databases">
        <authorList>
            <person name="Varghese N."/>
            <person name="Submissions S."/>
        </authorList>
    </citation>
    <scope>NUCLEOTIDE SEQUENCE [LARGE SCALE GENOMIC DNA]</scope>
    <source>
        <strain evidence="5">DSM 46838</strain>
    </source>
</reference>
<dbReference type="STRING" id="1798228.SAMN05216574_101276"/>
<keyword evidence="2" id="KW-0012">Acyltransferase</keyword>
<dbReference type="RefSeq" id="WP_092194968.1">
    <property type="nucleotide sequence ID" value="NZ_FOND01000001.1"/>
</dbReference>
<keyword evidence="1 4" id="KW-0808">Transferase</keyword>
<evidence type="ECO:0000313" key="4">
    <source>
        <dbReference type="EMBL" id="SFD91291.1"/>
    </source>
</evidence>
<dbReference type="Gene3D" id="3.40.630.30">
    <property type="match status" value="1"/>
</dbReference>
<dbReference type="InterPro" id="IPR000182">
    <property type="entry name" value="GNAT_dom"/>
</dbReference>
<evidence type="ECO:0000256" key="2">
    <source>
        <dbReference type="ARBA" id="ARBA00023315"/>
    </source>
</evidence>
<organism evidence="4 5">
    <name type="scientific">Blastococcus tunisiensis</name>
    <dbReference type="NCBI Taxonomy" id="1798228"/>
    <lineage>
        <taxon>Bacteria</taxon>
        <taxon>Bacillati</taxon>
        <taxon>Actinomycetota</taxon>
        <taxon>Actinomycetes</taxon>
        <taxon>Geodermatophilales</taxon>
        <taxon>Geodermatophilaceae</taxon>
        <taxon>Blastococcus</taxon>
    </lineage>
</organism>
<dbReference type="EMBL" id="FOND01000001">
    <property type="protein sequence ID" value="SFD91291.1"/>
    <property type="molecule type" value="Genomic_DNA"/>
</dbReference>
<evidence type="ECO:0000259" key="3">
    <source>
        <dbReference type="PROSITE" id="PS51186"/>
    </source>
</evidence>
<gene>
    <name evidence="4" type="ORF">SAMN05216574_101276</name>
</gene>
<dbReference type="SUPFAM" id="SSF55729">
    <property type="entry name" value="Acyl-CoA N-acyltransferases (Nat)"/>
    <property type="match status" value="1"/>
</dbReference>